<dbReference type="GO" id="GO:1905515">
    <property type="term" value="P:non-motile cilium assembly"/>
    <property type="evidence" value="ECO:0007669"/>
    <property type="project" value="TreeGrafter"/>
</dbReference>
<dbReference type="PANTHER" id="PTHR14240">
    <property type="entry name" value="RETINITIS PIGMENTOSA GTPASE REGULATOR-INTERACTING PROTEIN"/>
    <property type="match status" value="1"/>
</dbReference>
<dbReference type="PANTHER" id="PTHR14240:SF1">
    <property type="entry name" value="PROTEIN FANTOM-RELATED"/>
    <property type="match status" value="1"/>
</dbReference>
<dbReference type="AlphaFoldDB" id="A0AAV5V9M8"/>
<evidence type="ECO:0000313" key="3">
    <source>
        <dbReference type="Proteomes" id="UP001432322"/>
    </source>
</evidence>
<reference evidence="2" key="1">
    <citation type="submission" date="2023-10" db="EMBL/GenBank/DDBJ databases">
        <title>Genome assembly of Pristionchus species.</title>
        <authorList>
            <person name="Yoshida K."/>
            <person name="Sommer R.J."/>
        </authorList>
    </citation>
    <scope>NUCLEOTIDE SEQUENCE</scope>
    <source>
        <strain evidence="2">RS5133</strain>
    </source>
</reference>
<dbReference type="EMBL" id="BTSY01000002">
    <property type="protein sequence ID" value="GMT16327.1"/>
    <property type="molecule type" value="Genomic_DNA"/>
</dbReference>
<protein>
    <submittedName>
        <fullName evidence="2">Uncharacterized protein</fullName>
    </submittedName>
</protein>
<proteinExistence type="predicted"/>
<feature type="region of interest" description="Disordered" evidence="1">
    <location>
        <begin position="1"/>
        <end position="28"/>
    </location>
</feature>
<comment type="caution">
    <text evidence="2">The sequence shown here is derived from an EMBL/GenBank/DDBJ whole genome shotgun (WGS) entry which is preliminary data.</text>
</comment>
<feature type="region of interest" description="Disordered" evidence="1">
    <location>
        <begin position="197"/>
        <end position="225"/>
    </location>
</feature>
<dbReference type="InterPro" id="IPR035892">
    <property type="entry name" value="C2_domain_sf"/>
</dbReference>
<organism evidence="2 3">
    <name type="scientific">Pristionchus fissidentatus</name>
    <dbReference type="NCBI Taxonomy" id="1538716"/>
    <lineage>
        <taxon>Eukaryota</taxon>
        <taxon>Metazoa</taxon>
        <taxon>Ecdysozoa</taxon>
        <taxon>Nematoda</taxon>
        <taxon>Chromadorea</taxon>
        <taxon>Rhabditida</taxon>
        <taxon>Rhabditina</taxon>
        <taxon>Diplogasteromorpha</taxon>
        <taxon>Diplogasteroidea</taxon>
        <taxon>Neodiplogasteridae</taxon>
        <taxon>Pristionchus</taxon>
    </lineage>
</organism>
<keyword evidence="3" id="KW-1185">Reference proteome</keyword>
<accession>A0AAV5V9M8</accession>
<gene>
    <name evidence="2" type="ORF">PFISCL1PPCAC_7624</name>
</gene>
<feature type="compositionally biased region" description="Acidic residues" evidence="1">
    <location>
        <begin position="198"/>
        <end position="219"/>
    </location>
</feature>
<dbReference type="Proteomes" id="UP001432322">
    <property type="component" value="Unassembled WGS sequence"/>
</dbReference>
<dbReference type="GO" id="GO:0035869">
    <property type="term" value="C:ciliary transition zone"/>
    <property type="evidence" value="ECO:0007669"/>
    <property type="project" value="TreeGrafter"/>
</dbReference>
<evidence type="ECO:0000256" key="1">
    <source>
        <dbReference type="SAM" id="MobiDB-lite"/>
    </source>
</evidence>
<feature type="non-terminal residue" evidence="2">
    <location>
        <position position="225"/>
    </location>
</feature>
<sequence>MHTSVPPSEDSSLASSPPGHRLPLPRKSVPRLDAIAGKGLLKERKTPEDIAEEGSDEVTVVIRIEKFYSSPASMLLSRKLMEGKLLIDWVFLDLPHSECVTRSFKAPRLSTLPVLVDFTKEYHLTGKRLALLRQWMKLGVRIEFTIISDDGDDSEELATAQLDLLRLPQHSPKLLNFFARDDSEVADVEVIIEHNLELSEDEREDEEDYDEDEEEDIDVDIGKLL</sequence>
<name>A0AAV5V9M8_9BILA</name>
<dbReference type="Gene3D" id="2.60.40.150">
    <property type="entry name" value="C2 domain"/>
    <property type="match status" value="1"/>
</dbReference>
<feature type="compositionally biased region" description="Polar residues" evidence="1">
    <location>
        <begin position="1"/>
        <end position="15"/>
    </location>
</feature>
<evidence type="ECO:0000313" key="2">
    <source>
        <dbReference type="EMBL" id="GMT16327.1"/>
    </source>
</evidence>
<dbReference type="InterPro" id="IPR031139">
    <property type="entry name" value="RPGRIP1_fam"/>
</dbReference>